<sequence length="182" mass="20293">MKRFLTIRKSAEPANSVPESAATERRSDIELDEDDLDHQNGVLPSQRIVYKRGKLNSRSAERHGPGRRGAGTTPAKQKRKIGPTEDLESSGASPENLLDAWMLSKKTKRRDEHGDSLSTSRSEEDRPVRAAASFRDCTPIQDTISQINQLHRKKFQLNARTEDLKDLAEDSASASGQADDRQ</sequence>
<evidence type="ECO:0000256" key="1">
    <source>
        <dbReference type="SAM" id="MobiDB-lite"/>
    </source>
</evidence>
<feature type="compositionally biased region" description="Basic and acidic residues" evidence="1">
    <location>
        <begin position="109"/>
        <end position="128"/>
    </location>
</feature>
<dbReference type="EMBL" id="HBEK01016150">
    <property type="protein sequence ID" value="CAD8398824.1"/>
    <property type="molecule type" value="Transcribed_RNA"/>
</dbReference>
<feature type="region of interest" description="Disordered" evidence="1">
    <location>
        <begin position="1"/>
        <end position="134"/>
    </location>
</feature>
<name>A0A7S0BNJ9_9RHOD</name>
<dbReference type="AlphaFoldDB" id="A0A7S0BNJ9"/>
<reference evidence="2" key="1">
    <citation type="submission" date="2021-01" db="EMBL/GenBank/DDBJ databases">
        <authorList>
            <person name="Corre E."/>
            <person name="Pelletier E."/>
            <person name="Niang G."/>
            <person name="Scheremetjew M."/>
            <person name="Finn R."/>
            <person name="Kale V."/>
            <person name="Holt S."/>
            <person name="Cochrane G."/>
            <person name="Meng A."/>
            <person name="Brown T."/>
            <person name="Cohen L."/>
        </authorList>
    </citation>
    <scope>NUCLEOTIDE SEQUENCE</scope>
    <source>
        <strain evidence="2">UTEX LB 2760</strain>
    </source>
</reference>
<proteinExistence type="predicted"/>
<organism evidence="2">
    <name type="scientific">Rhodosorus marinus</name>
    <dbReference type="NCBI Taxonomy" id="101924"/>
    <lineage>
        <taxon>Eukaryota</taxon>
        <taxon>Rhodophyta</taxon>
        <taxon>Stylonematophyceae</taxon>
        <taxon>Stylonematales</taxon>
        <taxon>Stylonemataceae</taxon>
        <taxon>Rhodosorus</taxon>
    </lineage>
</organism>
<protein>
    <submittedName>
        <fullName evidence="2">Uncharacterized protein</fullName>
    </submittedName>
</protein>
<accession>A0A7S0BNJ9</accession>
<gene>
    <name evidence="2" type="ORF">RMAR0315_LOCUS8816</name>
</gene>
<evidence type="ECO:0000313" key="2">
    <source>
        <dbReference type="EMBL" id="CAD8398824.1"/>
    </source>
</evidence>